<organism evidence="1 2">
    <name type="scientific">Araneus ventricosus</name>
    <name type="common">Orbweaver spider</name>
    <name type="synonym">Epeira ventricosa</name>
    <dbReference type="NCBI Taxonomy" id="182803"/>
    <lineage>
        <taxon>Eukaryota</taxon>
        <taxon>Metazoa</taxon>
        <taxon>Ecdysozoa</taxon>
        <taxon>Arthropoda</taxon>
        <taxon>Chelicerata</taxon>
        <taxon>Arachnida</taxon>
        <taxon>Araneae</taxon>
        <taxon>Araneomorphae</taxon>
        <taxon>Entelegynae</taxon>
        <taxon>Araneoidea</taxon>
        <taxon>Araneidae</taxon>
        <taxon>Araneus</taxon>
    </lineage>
</organism>
<evidence type="ECO:0000313" key="2">
    <source>
        <dbReference type="Proteomes" id="UP000499080"/>
    </source>
</evidence>
<dbReference type="AlphaFoldDB" id="A0A4Y2EX90"/>
<keyword evidence="2" id="KW-1185">Reference proteome</keyword>
<protein>
    <submittedName>
        <fullName evidence="1">Uncharacterized protein</fullName>
    </submittedName>
</protein>
<dbReference type="EMBL" id="BGPR01000744">
    <property type="protein sequence ID" value="GBM33872.1"/>
    <property type="molecule type" value="Genomic_DNA"/>
</dbReference>
<comment type="caution">
    <text evidence="1">The sequence shown here is derived from an EMBL/GenBank/DDBJ whole genome shotgun (WGS) entry which is preliminary data.</text>
</comment>
<reference evidence="1 2" key="1">
    <citation type="journal article" date="2019" name="Sci. Rep.">
        <title>Orb-weaving spider Araneus ventricosus genome elucidates the spidroin gene catalogue.</title>
        <authorList>
            <person name="Kono N."/>
            <person name="Nakamura H."/>
            <person name="Ohtoshi R."/>
            <person name="Moran D.A.P."/>
            <person name="Shinohara A."/>
            <person name="Yoshida Y."/>
            <person name="Fujiwara M."/>
            <person name="Mori M."/>
            <person name="Tomita M."/>
            <person name="Arakawa K."/>
        </authorList>
    </citation>
    <scope>NUCLEOTIDE SEQUENCE [LARGE SCALE GENOMIC DNA]</scope>
</reference>
<dbReference type="Proteomes" id="UP000499080">
    <property type="component" value="Unassembled WGS sequence"/>
</dbReference>
<name>A0A4Y2EX90_ARAVE</name>
<proteinExistence type="predicted"/>
<evidence type="ECO:0000313" key="1">
    <source>
        <dbReference type="EMBL" id="GBM33872.1"/>
    </source>
</evidence>
<gene>
    <name evidence="1" type="ORF">AVEN_5918_1</name>
</gene>
<accession>A0A4Y2EX90</accession>
<sequence length="108" mass="12706">MRVSYAECPLDVRESLTGQYFVDVIRDEDTQHSTRLTDAKDLKSALAYRMKYKAAKTVSKSPRHVRSIEIEDDIGREREDKFEYLFKRLEKLLASMLLGRTLLDEFRT</sequence>
<dbReference type="OrthoDB" id="5957375at2759"/>